<accession>A0A1Y1QSC5</accession>
<reference evidence="2 3" key="1">
    <citation type="submission" date="2017-01" db="EMBL/GenBank/DDBJ databases">
        <title>Novel large sulfur bacteria in the metagenomes of groundwater-fed chemosynthetic microbial mats in the Lake Huron basin.</title>
        <authorList>
            <person name="Sharrar A.M."/>
            <person name="Flood B.E."/>
            <person name="Bailey J.V."/>
            <person name="Jones D.S."/>
            <person name="Biddanda B."/>
            <person name="Ruberg S.A."/>
            <person name="Marcus D.N."/>
            <person name="Dick G.J."/>
        </authorList>
    </citation>
    <scope>NUCLEOTIDE SEQUENCE [LARGE SCALE GENOMIC DNA]</scope>
    <source>
        <strain evidence="2">A8</strain>
    </source>
</reference>
<evidence type="ECO:0000313" key="3">
    <source>
        <dbReference type="Proteomes" id="UP000192491"/>
    </source>
</evidence>
<evidence type="ECO:0000313" key="2">
    <source>
        <dbReference type="EMBL" id="OQX12732.1"/>
    </source>
</evidence>
<sequence length="280" mass="30455">MLNNVINVFCKLDYTIINPTSFVFNIAPATTDFQQLQQEALIITPYTPAEWLNVGDYGSRLIRFQSQPGTLTVEYCATVQLMSVLTQATPLEEIQFSALSAEILPYLNPSRYCESDRLSSFAFKEFGQLPTGYARVQGIADWVYHNIDYIPGSTDALSSACDVLIQRAGVCRDFAHLSIAFCRAIGIPARYVAGYAPELQPPDFHGFFEAYLGGKWYLFDATKLAPVSGFVRIGTGRDAADASFATIVGQATMDSMVVSAVTASGESLVDTGVAVSSANQ</sequence>
<dbReference type="InterPro" id="IPR048930">
    <property type="entry name" value="Bact_transglu_N_2"/>
</dbReference>
<protein>
    <submittedName>
        <fullName evidence="2">Transglutaminase</fullName>
    </submittedName>
</protein>
<dbReference type="AlphaFoldDB" id="A0A1Y1QSC5"/>
<proteinExistence type="predicted"/>
<dbReference type="InterPro" id="IPR038765">
    <property type="entry name" value="Papain-like_cys_pep_sf"/>
</dbReference>
<dbReference type="PANTHER" id="PTHR33490">
    <property type="entry name" value="BLR5614 PROTEIN-RELATED"/>
    <property type="match status" value="1"/>
</dbReference>
<dbReference type="Gene3D" id="2.60.40.2250">
    <property type="match status" value="1"/>
</dbReference>
<dbReference type="Pfam" id="PF01841">
    <property type="entry name" value="Transglut_core"/>
    <property type="match status" value="1"/>
</dbReference>
<dbReference type="SMART" id="SM00460">
    <property type="entry name" value="TGc"/>
    <property type="match status" value="1"/>
</dbReference>
<dbReference type="PANTHER" id="PTHR33490:SF12">
    <property type="entry name" value="BLL5557 PROTEIN"/>
    <property type="match status" value="1"/>
</dbReference>
<feature type="domain" description="Transglutaminase-like" evidence="1">
    <location>
        <begin position="163"/>
        <end position="223"/>
    </location>
</feature>
<dbReference type="Gene3D" id="3.10.620.30">
    <property type="match status" value="1"/>
</dbReference>
<dbReference type="Pfam" id="PF21295">
    <property type="entry name" value="Bact_transglu_N_2"/>
    <property type="match status" value="1"/>
</dbReference>
<name>A0A1Y1QSC5_9GAMM</name>
<dbReference type="SUPFAM" id="SSF54001">
    <property type="entry name" value="Cysteine proteinases"/>
    <property type="match status" value="1"/>
</dbReference>
<gene>
    <name evidence="2" type="ORF">BWK73_14265</name>
</gene>
<dbReference type="Proteomes" id="UP000192491">
    <property type="component" value="Unassembled WGS sequence"/>
</dbReference>
<organism evidence="2 3">
    <name type="scientific">Thiothrix lacustris</name>
    <dbReference type="NCBI Taxonomy" id="525917"/>
    <lineage>
        <taxon>Bacteria</taxon>
        <taxon>Pseudomonadati</taxon>
        <taxon>Pseudomonadota</taxon>
        <taxon>Gammaproteobacteria</taxon>
        <taxon>Thiotrichales</taxon>
        <taxon>Thiotrichaceae</taxon>
        <taxon>Thiothrix</taxon>
    </lineage>
</organism>
<comment type="caution">
    <text evidence="2">The sequence shown here is derived from an EMBL/GenBank/DDBJ whole genome shotgun (WGS) entry which is preliminary data.</text>
</comment>
<dbReference type="InterPro" id="IPR002931">
    <property type="entry name" value="Transglutaminase-like"/>
</dbReference>
<evidence type="ECO:0000259" key="1">
    <source>
        <dbReference type="SMART" id="SM00460"/>
    </source>
</evidence>
<dbReference type="EMBL" id="MTEJ01000060">
    <property type="protein sequence ID" value="OQX12732.1"/>
    <property type="molecule type" value="Genomic_DNA"/>
</dbReference>